<sequence>MSVTTVPSVTTALTAPKTLIPAPPRNHDTQGADNTWTRLIEAVRESGQYPTRSEAERVTRIVLSALGGHVIGDERVDLARALPEEAARVVASQIPATRRLTAAEFVDSVAARIEGATPATARWDVSSVLSVLPPLVGDDLVTRILAQLPAGYALLFGRADLSPAS</sequence>
<dbReference type="InterPro" id="IPR038282">
    <property type="entry name" value="DUF2267_sf"/>
</dbReference>
<name>A0ABP5W956_9ACTN</name>
<comment type="caution">
    <text evidence="1">The sequence shown here is derived from an EMBL/GenBank/DDBJ whole genome shotgun (WGS) entry which is preliminary data.</text>
</comment>
<evidence type="ECO:0000313" key="2">
    <source>
        <dbReference type="Proteomes" id="UP001499986"/>
    </source>
</evidence>
<evidence type="ECO:0008006" key="3">
    <source>
        <dbReference type="Google" id="ProtNLM"/>
    </source>
</evidence>
<organism evidence="1 2">
    <name type="scientific">Streptomyces coeruleofuscus</name>
    <dbReference type="NCBI Taxonomy" id="66879"/>
    <lineage>
        <taxon>Bacteria</taxon>
        <taxon>Bacillati</taxon>
        <taxon>Actinomycetota</taxon>
        <taxon>Actinomycetes</taxon>
        <taxon>Kitasatosporales</taxon>
        <taxon>Streptomycetaceae</taxon>
        <taxon>Streptomyces</taxon>
    </lineage>
</organism>
<proteinExistence type="predicted"/>
<dbReference type="EMBL" id="BAAASE010000013">
    <property type="protein sequence ID" value="GAA2421863.1"/>
    <property type="molecule type" value="Genomic_DNA"/>
</dbReference>
<evidence type="ECO:0000313" key="1">
    <source>
        <dbReference type="EMBL" id="GAA2421863.1"/>
    </source>
</evidence>
<dbReference type="Proteomes" id="UP001499986">
    <property type="component" value="Unassembled WGS sequence"/>
</dbReference>
<gene>
    <name evidence="1" type="ORF">GCM10010255_73420</name>
</gene>
<reference evidence="2" key="1">
    <citation type="journal article" date="2019" name="Int. J. Syst. Evol. Microbiol.">
        <title>The Global Catalogue of Microorganisms (GCM) 10K type strain sequencing project: providing services to taxonomists for standard genome sequencing and annotation.</title>
        <authorList>
            <consortium name="The Broad Institute Genomics Platform"/>
            <consortium name="The Broad Institute Genome Sequencing Center for Infectious Disease"/>
            <person name="Wu L."/>
            <person name="Ma J."/>
        </authorList>
    </citation>
    <scope>NUCLEOTIDE SEQUENCE [LARGE SCALE GENOMIC DNA]</scope>
    <source>
        <strain evidence="2">JCM 4358</strain>
    </source>
</reference>
<dbReference type="RefSeq" id="WP_346139271.1">
    <property type="nucleotide sequence ID" value="NZ_BAAASE010000013.1"/>
</dbReference>
<dbReference type="InterPro" id="IPR018727">
    <property type="entry name" value="DUF2267"/>
</dbReference>
<dbReference type="Pfam" id="PF10025">
    <property type="entry name" value="DUF2267"/>
    <property type="match status" value="1"/>
</dbReference>
<accession>A0ABP5W956</accession>
<keyword evidence="2" id="KW-1185">Reference proteome</keyword>
<dbReference type="Gene3D" id="1.10.490.110">
    <property type="entry name" value="Uncharacterized conserved protein DUF2267"/>
    <property type="match status" value="1"/>
</dbReference>
<protein>
    <recommendedName>
        <fullName evidence="3">DUF2267 domain-containing protein</fullName>
    </recommendedName>
</protein>